<feature type="compositionally biased region" description="Polar residues" evidence="2">
    <location>
        <begin position="964"/>
        <end position="974"/>
    </location>
</feature>
<feature type="coiled-coil region" evidence="1">
    <location>
        <begin position="610"/>
        <end position="686"/>
    </location>
</feature>
<feature type="compositionally biased region" description="Basic and acidic residues" evidence="2">
    <location>
        <begin position="1326"/>
        <end position="1338"/>
    </location>
</feature>
<dbReference type="PANTHER" id="PTHR38394">
    <property type="entry name" value="NEUROFILAMENT LIGHT PROTEIN"/>
    <property type="match status" value="1"/>
</dbReference>
<feature type="compositionally biased region" description="Polar residues" evidence="2">
    <location>
        <begin position="1374"/>
        <end position="1386"/>
    </location>
</feature>
<feature type="compositionally biased region" description="Basic and acidic residues" evidence="2">
    <location>
        <begin position="1001"/>
        <end position="1011"/>
    </location>
</feature>
<reference evidence="3 4" key="1">
    <citation type="submission" date="2024-06" db="EMBL/GenBank/DDBJ databases">
        <authorList>
            <person name="Kraege A."/>
            <person name="Thomma B."/>
        </authorList>
    </citation>
    <scope>NUCLEOTIDE SEQUENCE [LARGE SCALE GENOMIC DNA]</scope>
</reference>
<feature type="region of interest" description="Disordered" evidence="2">
    <location>
        <begin position="90"/>
        <end position="418"/>
    </location>
</feature>
<feature type="region of interest" description="Disordered" evidence="2">
    <location>
        <begin position="1107"/>
        <end position="1135"/>
    </location>
</feature>
<feature type="compositionally biased region" description="Low complexity" evidence="2">
    <location>
        <begin position="256"/>
        <end position="269"/>
    </location>
</feature>
<evidence type="ECO:0000313" key="4">
    <source>
        <dbReference type="Proteomes" id="UP001497392"/>
    </source>
</evidence>
<name>A0ABP1G1K6_9CHLO</name>
<feature type="coiled-coil region" evidence="1">
    <location>
        <begin position="424"/>
        <end position="451"/>
    </location>
</feature>
<feature type="region of interest" description="Disordered" evidence="2">
    <location>
        <begin position="1054"/>
        <end position="1078"/>
    </location>
</feature>
<feature type="compositionally biased region" description="Polar residues" evidence="2">
    <location>
        <begin position="90"/>
        <end position="102"/>
    </location>
</feature>
<feature type="compositionally biased region" description="Low complexity" evidence="2">
    <location>
        <begin position="303"/>
        <end position="326"/>
    </location>
</feature>
<evidence type="ECO:0000256" key="1">
    <source>
        <dbReference type="SAM" id="Coils"/>
    </source>
</evidence>
<comment type="caution">
    <text evidence="3">The sequence shown here is derived from an EMBL/GenBank/DDBJ whole genome shotgun (WGS) entry which is preliminary data.</text>
</comment>
<feature type="compositionally biased region" description="Low complexity" evidence="2">
    <location>
        <begin position="343"/>
        <end position="352"/>
    </location>
</feature>
<evidence type="ECO:0000313" key="3">
    <source>
        <dbReference type="EMBL" id="CAL5223722.1"/>
    </source>
</evidence>
<evidence type="ECO:0000256" key="2">
    <source>
        <dbReference type="SAM" id="MobiDB-lite"/>
    </source>
</evidence>
<feature type="region of interest" description="Disordered" evidence="2">
    <location>
        <begin position="542"/>
        <end position="570"/>
    </location>
</feature>
<feature type="region of interest" description="Disordered" evidence="2">
    <location>
        <begin position="1188"/>
        <end position="1233"/>
    </location>
</feature>
<feature type="compositionally biased region" description="Polar residues" evidence="2">
    <location>
        <begin position="1195"/>
        <end position="1210"/>
    </location>
</feature>
<dbReference type="Proteomes" id="UP001497392">
    <property type="component" value="Unassembled WGS sequence"/>
</dbReference>
<feature type="compositionally biased region" description="Low complexity" evidence="2">
    <location>
        <begin position="947"/>
        <end position="961"/>
    </location>
</feature>
<feature type="compositionally biased region" description="Low complexity" evidence="2">
    <location>
        <begin position="1012"/>
        <end position="1028"/>
    </location>
</feature>
<organism evidence="3 4">
    <name type="scientific">Coccomyxa viridis</name>
    <dbReference type="NCBI Taxonomy" id="1274662"/>
    <lineage>
        <taxon>Eukaryota</taxon>
        <taxon>Viridiplantae</taxon>
        <taxon>Chlorophyta</taxon>
        <taxon>core chlorophytes</taxon>
        <taxon>Trebouxiophyceae</taxon>
        <taxon>Trebouxiophyceae incertae sedis</taxon>
        <taxon>Coccomyxaceae</taxon>
        <taxon>Coccomyxa</taxon>
    </lineage>
</organism>
<feature type="region of interest" description="Disordered" evidence="2">
    <location>
        <begin position="1"/>
        <end position="27"/>
    </location>
</feature>
<sequence>MRGLFSRLGGASPKAQAAQSSAQQDVELPQLLAKTGELLKKLRESSSEDFPLLNDATRHVQLLEGSVAALPDGEGKSVWRSQLVELQNDLQSSTERMLSSNKSTKDTSKVPERSKSELPGSSLFEGMSLMSGPAEPSPPGLPPKKQEAIPKSRSGRGSGADSADALEHAFTPPVLTPQANDKTSNAASAPLPEDLFSGLDDLTLTLGVPSPAEAPADANKVTETDAAAAPGVEDMSQLSPGRLRRQGSDVSSVSTAASMPQAAAGAPGSVRKKRITRRVGYARDADDEDSPPKPKQPAVPGLSTQAASQGSSPAPAAKPAAPDLAQLHGGLDLLGEVQPPPATSATPEPAASGQALRAQSDDSLVALGRGDQEKSLSLSGWNRDSPLIQGPDMPGSSACPETQPAQERQHVDIDEGGDTPAVVESQVQQKLAELQCQVSQAASKISEAKQKRRTLLADISSCTRELKEATGAEAAAVEAEDFERAAALSATADAAKARLTDLQQAVRAVDSTCERLVKDRLALTREQADAHDRAAEALRKLQVQHEESASSGAQSLKQAEAAAREAEASSREHLEDLLARMEARERWLAGERETLDVKIREATAPSTAGRDKHLQAAEALRSEVDTLRAALAAKEAELAHAEAELADSEAQVKTLSAKYDRVKQHLEHDEQALAAQRAEYEEAQAAAREAVAGSQNAVAREAARQKSLLQQASEAKTAAQRMQDAAASIRKQVEAESAMLDTHASLAKELQAAETAVKEAEKSLEEARGAIRDLSGQRAKLFAGAQAAEERGSAARARLPDLEAGKKAAASARDFKEAARLAAEAKAKAAEADSELAKAEALREQASGMASKEAAAAEQLRGLEGGLAAVQRDHALASWRLLKAVSLDLQSHIAAAVSADRFSEADALQGELDAATADAAALESAHHFTDSDLGSSLQTLTTLSTDKETPAAGQPTAPGPALSVSAQDESSAQHASGPEVARPNTEQPVENGTALSSGVDLEPHTKLHDVSASEAARPASAQALQRPRSSGSQGQLAAIGLSRQLTDERTLSGYITDSDSAAEATPTLRGGPAGSSDQLPIAAQLQSNNSREALSAVGLGWQRSSRRMPSGYLADSDSQDLGNLRAGPSVDSTAATVATSRPFSDEAGSLPDMSTVVIPESSAMYDGVATGGQQPGVSVPSLALDKVPSLHGKASGNTAATSQMMSQTSKPDSEVEAPPVLGEASPRSDQLTSEQVAALEGLDSSRAAASESSTPAHAHGQDQVFSLAETARLFHRDNKGSTAATFGGSTNFGGSDAGTGVSYSEALGSARGAHSLGPSESDSEMGDMHPHTMEEAGRKAPQKVHTGHAGPDTFHEAASSRDNASVRSDEAFNPTHSSGSPQSTPGVLSPAQEDKQGAPGRQQLHEEAMDGPEFPEDSSVHSKEPAEDGGADMFAGLTLG</sequence>
<dbReference type="PANTHER" id="PTHR38394:SF1">
    <property type="entry name" value="NEUROFILAMENT LIGHT PROTEIN"/>
    <property type="match status" value="1"/>
</dbReference>
<dbReference type="EMBL" id="CAXHTA020000009">
    <property type="protein sequence ID" value="CAL5223722.1"/>
    <property type="molecule type" value="Genomic_DNA"/>
</dbReference>
<feature type="compositionally biased region" description="Polar residues" evidence="2">
    <location>
        <begin position="177"/>
        <end position="187"/>
    </location>
</feature>
<proteinExistence type="predicted"/>
<feature type="region of interest" description="Disordered" evidence="2">
    <location>
        <begin position="1309"/>
        <end position="1440"/>
    </location>
</feature>
<gene>
    <name evidence="3" type="primary">g6278</name>
    <name evidence="3" type="ORF">VP750_LOCUS5381</name>
</gene>
<feature type="region of interest" description="Disordered" evidence="2">
    <location>
        <begin position="947"/>
        <end position="1036"/>
    </location>
</feature>
<keyword evidence="1" id="KW-0175">Coiled coil</keyword>
<feature type="compositionally biased region" description="Basic and acidic residues" evidence="2">
    <location>
        <begin position="103"/>
        <end position="116"/>
    </location>
</feature>
<feature type="coiled-coil region" evidence="1">
    <location>
        <begin position="815"/>
        <end position="849"/>
    </location>
</feature>
<feature type="compositionally biased region" description="Polar residues" evidence="2">
    <location>
        <begin position="984"/>
        <end position="996"/>
    </location>
</feature>
<feature type="coiled-coil region" evidence="1">
    <location>
        <begin position="743"/>
        <end position="777"/>
    </location>
</feature>
<protein>
    <submittedName>
        <fullName evidence="3">G6278 protein</fullName>
    </submittedName>
</protein>
<keyword evidence="4" id="KW-1185">Reference proteome</keyword>
<feature type="compositionally biased region" description="Low complexity" evidence="2">
    <location>
        <begin position="15"/>
        <end position="24"/>
    </location>
</feature>
<accession>A0ABP1G1K6</accession>